<name>A0A8K0SJC7_9HYPO</name>
<dbReference type="SUPFAM" id="SSF54695">
    <property type="entry name" value="POZ domain"/>
    <property type="match status" value="1"/>
</dbReference>
<dbReference type="AlphaFoldDB" id="A0A8K0SJC7"/>
<keyword evidence="2" id="KW-1185">Reference proteome</keyword>
<gene>
    <name evidence="1" type="ORF">B0I35DRAFT_358936</name>
</gene>
<dbReference type="InterPro" id="IPR011333">
    <property type="entry name" value="SKP1/BTB/POZ_sf"/>
</dbReference>
<evidence type="ECO:0000313" key="2">
    <source>
        <dbReference type="Proteomes" id="UP000813444"/>
    </source>
</evidence>
<evidence type="ECO:0000313" key="1">
    <source>
        <dbReference type="EMBL" id="KAH7309642.1"/>
    </source>
</evidence>
<dbReference type="Gene3D" id="3.30.710.10">
    <property type="entry name" value="Potassium Channel Kv1.1, Chain A"/>
    <property type="match status" value="1"/>
</dbReference>
<proteinExistence type="predicted"/>
<comment type="caution">
    <text evidence="1">The sequence shown here is derived from an EMBL/GenBank/DDBJ whole genome shotgun (WGS) entry which is preliminary data.</text>
</comment>
<dbReference type="EMBL" id="JAGPNK010000013">
    <property type="protein sequence ID" value="KAH7309642.1"/>
    <property type="molecule type" value="Genomic_DNA"/>
</dbReference>
<reference evidence="1" key="1">
    <citation type="journal article" date="2021" name="Nat. Commun.">
        <title>Genetic determinants of endophytism in the Arabidopsis root mycobiome.</title>
        <authorList>
            <person name="Mesny F."/>
            <person name="Miyauchi S."/>
            <person name="Thiergart T."/>
            <person name="Pickel B."/>
            <person name="Atanasova L."/>
            <person name="Karlsson M."/>
            <person name="Huettel B."/>
            <person name="Barry K.W."/>
            <person name="Haridas S."/>
            <person name="Chen C."/>
            <person name="Bauer D."/>
            <person name="Andreopoulos W."/>
            <person name="Pangilinan J."/>
            <person name="LaButti K."/>
            <person name="Riley R."/>
            <person name="Lipzen A."/>
            <person name="Clum A."/>
            <person name="Drula E."/>
            <person name="Henrissat B."/>
            <person name="Kohler A."/>
            <person name="Grigoriev I.V."/>
            <person name="Martin F.M."/>
            <person name="Hacquard S."/>
        </authorList>
    </citation>
    <scope>NUCLEOTIDE SEQUENCE</scope>
    <source>
        <strain evidence="1">MPI-CAGE-CH-0235</strain>
    </source>
</reference>
<evidence type="ECO:0008006" key="3">
    <source>
        <dbReference type="Google" id="ProtNLM"/>
    </source>
</evidence>
<sequence length="219" mass="24749">MSATLEIVPVTQAEANVVITDFNRIYQIQDLHEDSLTQASDVPRALDGHEAHIDSPVVRFRVSSRHLCLASEIFRSMIEGPFKEGIRNDEGRYTISAHDWDAKAFLVVLDIIHGHHRSIPKTVDLEMLGHIAMIVDYYKCHEIMELFVGPWVASARADLPFQFGNDCASWLFISYVFSMDDILETMKEMAFQECKGPIETSLPIPDSLISKSLAAARRE</sequence>
<accession>A0A8K0SJC7</accession>
<dbReference type="OrthoDB" id="5326346at2759"/>
<organism evidence="1 2">
    <name type="scientific">Stachybotrys elegans</name>
    <dbReference type="NCBI Taxonomy" id="80388"/>
    <lineage>
        <taxon>Eukaryota</taxon>
        <taxon>Fungi</taxon>
        <taxon>Dikarya</taxon>
        <taxon>Ascomycota</taxon>
        <taxon>Pezizomycotina</taxon>
        <taxon>Sordariomycetes</taxon>
        <taxon>Hypocreomycetidae</taxon>
        <taxon>Hypocreales</taxon>
        <taxon>Stachybotryaceae</taxon>
        <taxon>Stachybotrys</taxon>
    </lineage>
</organism>
<protein>
    <recommendedName>
        <fullName evidence="3">BTB domain-containing protein</fullName>
    </recommendedName>
</protein>
<dbReference type="Proteomes" id="UP000813444">
    <property type="component" value="Unassembled WGS sequence"/>
</dbReference>